<dbReference type="RefSeq" id="WP_341374040.1">
    <property type="nucleotide sequence ID" value="NZ_JBBUTF010000007.1"/>
</dbReference>
<evidence type="ECO:0000313" key="5">
    <source>
        <dbReference type="Proteomes" id="UP001368500"/>
    </source>
</evidence>
<feature type="signal peptide" evidence="3">
    <location>
        <begin position="1"/>
        <end position="31"/>
    </location>
</feature>
<gene>
    <name evidence="4" type="ORF">AACH11_09865</name>
</gene>
<evidence type="ECO:0008006" key="6">
    <source>
        <dbReference type="Google" id="ProtNLM"/>
    </source>
</evidence>
<sequence>MSLPPSCLRNLCRPATAFGLLAWLLAVPASAQGEVFRCPGPPVLYTDALSPDEARAKGCRTIEGAPITIVQSPRRPPLVAAGGGSAPATPSASGGRGGVPDARVDQQTQRQRDADARQILQSELQREEARLAQLQKDYNNGQPERRGEERNYQTYLDRVAAMKASITRAESDIAAIRREIAKLGS</sequence>
<accession>A0ABU9BCB7</accession>
<evidence type="ECO:0000313" key="4">
    <source>
        <dbReference type="EMBL" id="MEK8026263.1"/>
    </source>
</evidence>
<keyword evidence="5" id="KW-1185">Reference proteome</keyword>
<feature type="region of interest" description="Disordered" evidence="2">
    <location>
        <begin position="73"/>
        <end position="115"/>
    </location>
</feature>
<feature type="chain" id="PRO_5046081269" description="DUF4124 domain-containing protein" evidence="3">
    <location>
        <begin position="32"/>
        <end position="185"/>
    </location>
</feature>
<proteinExistence type="predicted"/>
<feature type="coiled-coil region" evidence="1">
    <location>
        <begin position="117"/>
        <end position="179"/>
    </location>
</feature>
<evidence type="ECO:0000256" key="1">
    <source>
        <dbReference type="SAM" id="Coils"/>
    </source>
</evidence>
<reference evidence="4 5" key="1">
    <citation type="submission" date="2024-04" db="EMBL/GenBank/DDBJ databases">
        <title>Novel species of the genus Ideonella isolated from streams.</title>
        <authorList>
            <person name="Lu H."/>
        </authorList>
    </citation>
    <scope>NUCLEOTIDE SEQUENCE [LARGE SCALE GENOMIC DNA]</scope>
    <source>
        <strain evidence="4 5">BYS139W</strain>
    </source>
</reference>
<dbReference type="EMBL" id="JBBUTF010000007">
    <property type="protein sequence ID" value="MEK8026263.1"/>
    <property type="molecule type" value="Genomic_DNA"/>
</dbReference>
<organism evidence="4 5">
    <name type="scientific">Pseudaquabacterium rugosum</name>
    <dbReference type="NCBI Taxonomy" id="2984194"/>
    <lineage>
        <taxon>Bacteria</taxon>
        <taxon>Pseudomonadati</taxon>
        <taxon>Pseudomonadota</taxon>
        <taxon>Betaproteobacteria</taxon>
        <taxon>Burkholderiales</taxon>
        <taxon>Sphaerotilaceae</taxon>
        <taxon>Pseudaquabacterium</taxon>
    </lineage>
</organism>
<evidence type="ECO:0000256" key="2">
    <source>
        <dbReference type="SAM" id="MobiDB-lite"/>
    </source>
</evidence>
<protein>
    <recommendedName>
        <fullName evidence="6">DUF4124 domain-containing protein</fullName>
    </recommendedName>
</protein>
<comment type="caution">
    <text evidence="4">The sequence shown here is derived from an EMBL/GenBank/DDBJ whole genome shotgun (WGS) entry which is preliminary data.</text>
</comment>
<evidence type="ECO:0000256" key="3">
    <source>
        <dbReference type="SAM" id="SignalP"/>
    </source>
</evidence>
<keyword evidence="1" id="KW-0175">Coiled coil</keyword>
<keyword evidence="3" id="KW-0732">Signal</keyword>
<dbReference type="Proteomes" id="UP001368500">
    <property type="component" value="Unassembled WGS sequence"/>
</dbReference>
<name>A0ABU9BCB7_9BURK</name>